<evidence type="ECO:0000313" key="1">
    <source>
        <dbReference type="EMBL" id="CAI6083585.1"/>
    </source>
</evidence>
<dbReference type="Proteomes" id="UP001160390">
    <property type="component" value="Unassembled WGS sequence"/>
</dbReference>
<sequence length="226" mass="26036">MSFSTHAEYDLTKNPQAVPQFLLDAWVLTVNVEFLELNSKGVFVTEMNNEKNNVVLKFSLIHQVQGLITLLMDMRIDDSHGSPELDEGKPRYQLGKLIMYTLDREREYTCSARTYTIYLIKCLKFEEIILDLTESGIQHFKFANIGDSIQVLHLLKAKRHIGSRVVEPYPDRPAATNGIYQALGQRYTPEGIFECPIDKGIFEGFIDKGYLRNYERLETDDMPYAL</sequence>
<keyword evidence="2" id="KW-1185">Reference proteome</keyword>
<organism evidence="1 2">
    <name type="scientific">Clonostachys chloroleuca</name>
    <dbReference type="NCBI Taxonomy" id="1926264"/>
    <lineage>
        <taxon>Eukaryota</taxon>
        <taxon>Fungi</taxon>
        <taxon>Dikarya</taxon>
        <taxon>Ascomycota</taxon>
        <taxon>Pezizomycotina</taxon>
        <taxon>Sordariomycetes</taxon>
        <taxon>Hypocreomycetidae</taxon>
        <taxon>Hypocreales</taxon>
        <taxon>Bionectriaceae</taxon>
        <taxon>Clonostachys</taxon>
    </lineage>
</organism>
<proteinExistence type="predicted"/>
<comment type="caution">
    <text evidence="1">The sequence shown here is derived from an EMBL/GenBank/DDBJ whole genome shotgun (WGS) entry which is preliminary data.</text>
</comment>
<protein>
    <submittedName>
        <fullName evidence="1">Uncharacterized protein</fullName>
    </submittedName>
</protein>
<evidence type="ECO:0000313" key="2">
    <source>
        <dbReference type="Proteomes" id="UP001160390"/>
    </source>
</evidence>
<dbReference type="EMBL" id="CABFNP030000751">
    <property type="protein sequence ID" value="CAI6083585.1"/>
    <property type="molecule type" value="Genomic_DNA"/>
</dbReference>
<accession>A0AA35PZQ4</accession>
<reference evidence="1" key="1">
    <citation type="submission" date="2023-01" db="EMBL/GenBank/DDBJ databases">
        <authorList>
            <person name="Piombo E."/>
        </authorList>
    </citation>
    <scope>NUCLEOTIDE SEQUENCE</scope>
</reference>
<dbReference type="AlphaFoldDB" id="A0AA35PZQ4"/>
<name>A0AA35PZQ4_9HYPO</name>
<gene>
    <name evidence="1" type="ORF">CCHLO57077_00012604</name>
</gene>